<evidence type="ECO:0000256" key="2">
    <source>
        <dbReference type="ARBA" id="ARBA00013163"/>
    </source>
</evidence>
<dbReference type="InterPro" id="IPR036621">
    <property type="entry name" value="Anticodon-bd_dom_sf"/>
</dbReference>
<dbReference type="RefSeq" id="WP_216826052.1">
    <property type="nucleotide sequence ID" value="NZ_CP031165.1"/>
</dbReference>
<dbReference type="PRINTS" id="PR01047">
    <property type="entry name" value="TRNASYNTHTHR"/>
</dbReference>
<dbReference type="NCBIfam" id="TIGR00418">
    <property type="entry name" value="thrS"/>
    <property type="match status" value="1"/>
</dbReference>
<dbReference type="PROSITE" id="PS50862">
    <property type="entry name" value="AA_TRNA_LIGASE_II"/>
    <property type="match status" value="1"/>
</dbReference>
<evidence type="ECO:0000256" key="3">
    <source>
        <dbReference type="ARBA" id="ARBA00022490"/>
    </source>
</evidence>
<evidence type="ECO:0000256" key="10">
    <source>
        <dbReference type="ARBA" id="ARBA00023146"/>
    </source>
</evidence>
<dbReference type="InterPro" id="IPR002320">
    <property type="entry name" value="Thr-tRNA-ligase_IIa"/>
</dbReference>
<keyword evidence="10 14" id="KW-0030">Aminoacyl-tRNA synthetase</keyword>
<dbReference type="SUPFAM" id="SSF52954">
    <property type="entry name" value="Class II aaRS ABD-related"/>
    <property type="match status" value="1"/>
</dbReference>
<evidence type="ECO:0000256" key="1">
    <source>
        <dbReference type="ARBA" id="ARBA00008226"/>
    </source>
</evidence>
<keyword evidence="6" id="KW-0547">Nucleotide-binding</keyword>
<evidence type="ECO:0000256" key="7">
    <source>
        <dbReference type="ARBA" id="ARBA00022833"/>
    </source>
</evidence>
<dbReference type="GO" id="GO:0006435">
    <property type="term" value="P:threonyl-tRNA aminoacylation"/>
    <property type="evidence" value="ECO:0007669"/>
    <property type="project" value="UniProtKB-UniRule"/>
</dbReference>
<dbReference type="Pfam" id="PF00587">
    <property type="entry name" value="tRNA-synt_2b"/>
    <property type="match status" value="1"/>
</dbReference>
<dbReference type="GO" id="GO:0046872">
    <property type="term" value="F:metal ion binding"/>
    <property type="evidence" value="ECO:0007669"/>
    <property type="project" value="UniProtKB-KW"/>
</dbReference>
<name>A0A346XZP0_9ACTN</name>
<sequence length="421" mass="46934">MNPPSTTVHDHVQDNALPDHRRIGRQLGVFATDESLGAGLPLWLPAGAAIRWEVERYIVELERRHGYRHVHTPVLAKRELYERSGHWAHYRDDMYPPMDVGGDQVVLRPMNCPHHVLVFGAERPSLGELPYRLAELAPMFRFERSGVVGGLSRTRQMTLSDGHVFCTPDQIHDEISDMLSMVGAAYDTLGIPRPRFRLSLRDEGPKFVDDDDMWARSEAALRSTLVDHGLPFTEAPGEAAFYGPKIDLQVSDPQGREETLSTIQVDFHLPERFDLFAEHGPHRVMPVMIHRSIVSTMERMVAHLLEVHDGAMPPWLAPVQVRVVPIEPLPSGHVAAVRNAFLRRGLRVDVDARDATLGARIRQARLDKVPWTAVVGPREAADGTVALRLRSGAQRPPAALQSTADALGALVDSRSPDLWPA</sequence>
<dbReference type="KEGG" id="euz:DVS28_a3008"/>
<evidence type="ECO:0000256" key="12">
    <source>
        <dbReference type="NCBIfam" id="TIGR00418"/>
    </source>
</evidence>
<dbReference type="SUPFAM" id="SSF55681">
    <property type="entry name" value="Class II aaRS and biotin synthetases"/>
    <property type="match status" value="1"/>
</dbReference>
<reference evidence="14 15" key="1">
    <citation type="submission" date="2018-09" db="EMBL/GenBank/DDBJ databases">
        <title>Complete genome sequence of Euzebya sp. DY32-46 isolated from seawater of Pacific Ocean.</title>
        <authorList>
            <person name="Xu L."/>
            <person name="Wu Y.-H."/>
            <person name="Xu X.-W."/>
        </authorList>
    </citation>
    <scope>NUCLEOTIDE SEQUENCE [LARGE SCALE GENOMIC DNA]</scope>
    <source>
        <strain evidence="14 15">DY32-46</strain>
    </source>
</reference>
<evidence type="ECO:0000259" key="13">
    <source>
        <dbReference type="PROSITE" id="PS50862"/>
    </source>
</evidence>
<evidence type="ECO:0000256" key="4">
    <source>
        <dbReference type="ARBA" id="ARBA00022598"/>
    </source>
</evidence>
<keyword evidence="9" id="KW-0648">Protein biosynthesis</keyword>
<dbReference type="Proteomes" id="UP000264006">
    <property type="component" value="Chromosome"/>
</dbReference>
<evidence type="ECO:0000313" key="15">
    <source>
        <dbReference type="Proteomes" id="UP000264006"/>
    </source>
</evidence>
<keyword evidence="15" id="KW-1185">Reference proteome</keyword>
<dbReference type="InterPro" id="IPR002314">
    <property type="entry name" value="aa-tRNA-synt_IIb"/>
</dbReference>
<dbReference type="GO" id="GO:0005737">
    <property type="term" value="C:cytoplasm"/>
    <property type="evidence" value="ECO:0007669"/>
    <property type="project" value="UniProtKB-UniRule"/>
</dbReference>
<dbReference type="EC" id="6.1.1.3" evidence="2 12"/>
<dbReference type="InterPro" id="IPR004154">
    <property type="entry name" value="Anticodon-bd"/>
</dbReference>
<dbReference type="FunFam" id="3.30.930.10:FF:000002">
    <property type="entry name" value="Threonine--tRNA ligase"/>
    <property type="match status" value="1"/>
</dbReference>
<dbReference type="GO" id="GO:0005524">
    <property type="term" value="F:ATP binding"/>
    <property type="evidence" value="ECO:0007669"/>
    <property type="project" value="UniProtKB-KW"/>
</dbReference>
<evidence type="ECO:0000256" key="5">
    <source>
        <dbReference type="ARBA" id="ARBA00022723"/>
    </source>
</evidence>
<organism evidence="14 15">
    <name type="scientific">Euzebya pacifica</name>
    <dbReference type="NCBI Taxonomy" id="1608957"/>
    <lineage>
        <taxon>Bacteria</taxon>
        <taxon>Bacillati</taxon>
        <taxon>Actinomycetota</taxon>
        <taxon>Nitriliruptoria</taxon>
        <taxon>Euzebyales</taxon>
    </lineage>
</organism>
<keyword evidence="7" id="KW-0862">Zinc</keyword>
<dbReference type="InterPro" id="IPR045864">
    <property type="entry name" value="aa-tRNA-synth_II/BPL/LPL"/>
</dbReference>
<dbReference type="Gene3D" id="3.30.930.10">
    <property type="entry name" value="Bira Bifunctional Protein, Domain 2"/>
    <property type="match status" value="1"/>
</dbReference>
<accession>A0A346XZP0</accession>
<dbReference type="CDD" id="cd00771">
    <property type="entry name" value="ThrRS_core"/>
    <property type="match status" value="1"/>
</dbReference>
<evidence type="ECO:0000313" key="14">
    <source>
        <dbReference type="EMBL" id="AXV07687.1"/>
    </source>
</evidence>
<dbReference type="GO" id="GO:0004829">
    <property type="term" value="F:threonine-tRNA ligase activity"/>
    <property type="evidence" value="ECO:0007669"/>
    <property type="project" value="UniProtKB-UniRule"/>
</dbReference>
<keyword evidence="8" id="KW-0067">ATP-binding</keyword>
<gene>
    <name evidence="14" type="ORF">DVS28_a3008</name>
</gene>
<dbReference type="InterPro" id="IPR033728">
    <property type="entry name" value="ThrRS_core"/>
</dbReference>
<evidence type="ECO:0000256" key="8">
    <source>
        <dbReference type="ARBA" id="ARBA00022840"/>
    </source>
</evidence>
<feature type="domain" description="Aminoacyl-transfer RNA synthetases class-II family profile" evidence="13">
    <location>
        <begin position="45"/>
        <end position="314"/>
    </location>
</feature>
<keyword evidence="5" id="KW-0479">Metal-binding</keyword>
<protein>
    <recommendedName>
        <fullName evidence="2 12">Threonine--tRNA ligase</fullName>
        <ecNumber evidence="2 12">6.1.1.3</ecNumber>
    </recommendedName>
</protein>
<comment type="catalytic activity">
    <reaction evidence="11">
        <text>tRNA(Thr) + L-threonine + ATP = L-threonyl-tRNA(Thr) + AMP + diphosphate + H(+)</text>
        <dbReference type="Rhea" id="RHEA:24624"/>
        <dbReference type="Rhea" id="RHEA-COMP:9670"/>
        <dbReference type="Rhea" id="RHEA-COMP:9704"/>
        <dbReference type="ChEBI" id="CHEBI:15378"/>
        <dbReference type="ChEBI" id="CHEBI:30616"/>
        <dbReference type="ChEBI" id="CHEBI:33019"/>
        <dbReference type="ChEBI" id="CHEBI:57926"/>
        <dbReference type="ChEBI" id="CHEBI:78442"/>
        <dbReference type="ChEBI" id="CHEBI:78534"/>
        <dbReference type="ChEBI" id="CHEBI:456215"/>
        <dbReference type="EC" id="6.1.1.3"/>
    </reaction>
</comment>
<evidence type="ECO:0000256" key="11">
    <source>
        <dbReference type="ARBA" id="ARBA00049515"/>
    </source>
</evidence>
<dbReference type="InterPro" id="IPR006195">
    <property type="entry name" value="aa-tRNA-synth_II"/>
</dbReference>
<dbReference type="EMBL" id="CP031165">
    <property type="protein sequence ID" value="AXV07687.1"/>
    <property type="molecule type" value="Genomic_DNA"/>
</dbReference>
<dbReference type="AlphaFoldDB" id="A0A346XZP0"/>
<dbReference type="Gene3D" id="3.40.50.800">
    <property type="entry name" value="Anticodon-binding domain"/>
    <property type="match status" value="1"/>
</dbReference>
<evidence type="ECO:0000256" key="9">
    <source>
        <dbReference type="ARBA" id="ARBA00022917"/>
    </source>
</evidence>
<keyword evidence="4" id="KW-0436">Ligase</keyword>
<proteinExistence type="inferred from homology"/>
<keyword evidence="3" id="KW-0963">Cytoplasm</keyword>
<dbReference type="PANTHER" id="PTHR11451:SF56">
    <property type="entry name" value="THREONINE--TRNA LIGASE 1"/>
    <property type="match status" value="1"/>
</dbReference>
<comment type="similarity">
    <text evidence="1">Belongs to the class-II aminoacyl-tRNA synthetase family.</text>
</comment>
<dbReference type="PANTHER" id="PTHR11451">
    <property type="entry name" value="THREONINE-TRNA LIGASE"/>
    <property type="match status" value="1"/>
</dbReference>
<evidence type="ECO:0000256" key="6">
    <source>
        <dbReference type="ARBA" id="ARBA00022741"/>
    </source>
</evidence>
<dbReference type="Pfam" id="PF03129">
    <property type="entry name" value="HGTP_anticodon"/>
    <property type="match status" value="1"/>
</dbReference>